<dbReference type="SUPFAM" id="SSF53474">
    <property type="entry name" value="alpha/beta-Hydrolases"/>
    <property type="match status" value="1"/>
</dbReference>
<gene>
    <name evidence="2" type="ORF">FDT80_03070</name>
</gene>
<name>A0A5S3PJK4_9RHOB</name>
<reference evidence="2 3" key="1">
    <citation type="submission" date="2019-05" db="EMBL/GenBank/DDBJ databases">
        <title>Sulfitobacter sabulilitoris sp. nov., isolated from a marine sand.</title>
        <authorList>
            <person name="Yoon J.-H."/>
        </authorList>
    </citation>
    <scope>NUCLEOTIDE SEQUENCE [LARGE SCALE GENOMIC DNA]</scope>
    <source>
        <strain evidence="2 3">HSMS-29</strain>
    </source>
</reference>
<evidence type="ECO:0000259" key="1">
    <source>
        <dbReference type="Pfam" id="PF12697"/>
    </source>
</evidence>
<dbReference type="InterPro" id="IPR000073">
    <property type="entry name" value="AB_hydrolase_1"/>
</dbReference>
<dbReference type="Pfam" id="PF12697">
    <property type="entry name" value="Abhydrolase_6"/>
    <property type="match status" value="1"/>
</dbReference>
<proteinExistence type="predicted"/>
<keyword evidence="2" id="KW-0378">Hydrolase</keyword>
<keyword evidence="3" id="KW-1185">Reference proteome</keyword>
<sequence length="241" mass="25876">MATYVLIHGAWHDGDLLGPVADHIRAGGHEVHTPTLAGNGPKDDKSTGLEEAIASVTGYLEAHDLRDIVLAGHSYGGMVITGVADRMTDRITRLVYWNAFVPNSGDSLLDLVPPHFAAMFRDLAEASGDNSLTLPYPVWRDGFFNDGDGDAAQAAYDKLNPQPFATFTDQIALTTDPAAMQLGKSYINGLHDAALPHSHGWHPRLSERLGLFRLVQMMGGHESCLIDPGATADALIVAGRK</sequence>
<dbReference type="OrthoDB" id="9814966at2"/>
<dbReference type="PANTHER" id="PTHR37017:SF11">
    <property type="entry name" value="ESTERASE_LIPASE_THIOESTERASE DOMAIN-CONTAINING PROTEIN"/>
    <property type="match status" value="1"/>
</dbReference>
<comment type="caution">
    <text evidence="2">The sequence shown here is derived from an EMBL/GenBank/DDBJ whole genome shotgun (WGS) entry which is preliminary data.</text>
</comment>
<dbReference type="AlphaFoldDB" id="A0A5S3PJK4"/>
<evidence type="ECO:0000313" key="2">
    <source>
        <dbReference type="EMBL" id="TMM54588.1"/>
    </source>
</evidence>
<dbReference type="InterPro" id="IPR052897">
    <property type="entry name" value="Sec-Metab_Biosynth_Hydrolase"/>
</dbReference>
<feature type="domain" description="AB hydrolase-1" evidence="1">
    <location>
        <begin position="5"/>
        <end position="234"/>
    </location>
</feature>
<dbReference type="Proteomes" id="UP000309550">
    <property type="component" value="Unassembled WGS sequence"/>
</dbReference>
<dbReference type="GO" id="GO:0016787">
    <property type="term" value="F:hydrolase activity"/>
    <property type="evidence" value="ECO:0007669"/>
    <property type="project" value="UniProtKB-KW"/>
</dbReference>
<dbReference type="RefSeq" id="WP_138660760.1">
    <property type="nucleotide sequence ID" value="NZ_VANS01000001.1"/>
</dbReference>
<evidence type="ECO:0000313" key="3">
    <source>
        <dbReference type="Proteomes" id="UP000309550"/>
    </source>
</evidence>
<accession>A0A5S3PJK4</accession>
<protein>
    <submittedName>
        <fullName evidence="2">Alpha/beta hydrolase</fullName>
    </submittedName>
</protein>
<dbReference type="Gene3D" id="3.40.50.1820">
    <property type="entry name" value="alpha/beta hydrolase"/>
    <property type="match status" value="1"/>
</dbReference>
<dbReference type="EMBL" id="VANS01000001">
    <property type="protein sequence ID" value="TMM54588.1"/>
    <property type="molecule type" value="Genomic_DNA"/>
</dbReference>
<organism evidence="2 3">
    <name type="scientific">Sulfitobacter sabulilitoris</name>
    <dbReference type="NCBI Taxonomy" id="2562655"/>
    <lineage>
        <taxon>Bacteria</taxon>
        <taxon>Pseudomonadati</taxon>
        <taxon>Pseudomonadota</taxon>
        <taxon>Alphaproteobacteria</taxon>
        <taxon>Rhodobacterales</taxon>
        <taxon>Roseobacteraceae</taxon>
        <taxon>Sulfitobacter</taxon>
    </lineage>
</organism>
<dbReference type="PANTHER" id="PTHR37017">
    <property type="entry name" value="AB HYDROLASE-1 DOMAIN-CONTAINING PROTEIN-RELATED"/>
    <property type="match status" value="1"/>
</dbReference>
<dbReference type="InterPro" id="IPR029058">
    <property type="entry name" value="AB_hydrolase_fold"/>
</dbReference>